<sequence length="99" mass="11179">MTVNVVSENAGTIGVLMDKHRVHHQDIRVKIKEIVVMENALITFAKTCTHPVRSQLHQLKNNASRLVRNVRLMKSAVQKVALTINVHPRGLVKKKEKIA</sequence>
<evidence type="ECO:0000313" key="1">
    <source>
        <dbReference type="EMBL" id="JAS93103.1"/>
    </source>
</evidence>
<gene>
    <name evidence="1" type="ORF">g.18385</name>
</gene>
<name>A0A1B6J1R6_9HEMI</name>
<accession>A0A1B6J1R6</accession>
<organism evidence="1">
    <name type="scientific">Homalodisca liturata</name>
    <dbReference type="NCBI Taxonomy" id="320908"/>
    <lineage>
        <taxon>Eukaryota</taxon>
        <taxon>Metazoa</taxon>
        <taxon>Ecdysozoa</taxon>
        <taxon>Arthropoda</taxon>
        <taxon>Hexapoda</taxon>
        <taxon>Insecta</taxon>
        <taxon>Pterygota</taxon>
        <taxon>Neoptera</taxon>
        <taxon>Paraneoptera</taxon>
        <taxon>Hemiptera</taxon>
        <taxon>Auchenorrhyncha</taxon>
        <taxon>Membracoidea</taxon>
        <taxon>Cicadellidae</taxon>
        <taxon>Cicadellinae</taxon>
        <taxon>Proconiini</taxon>
        <taxon>Homalodisca</taxon>
    </lineage>
</organism>
<dbReference type="EMBL" id="GECU01014603">
    <property type="protein sequence ID" value="JAS93103.1"/>
    <property type="molecule type" value="Transcribed_RNA"/>
</dbReference>
<proteinExistence type="predicted"/>
<dbReference type="AlphaFoldDB" id="A0A1B6J1R6"/>
<protein>
    <submittedName>
        <fullName evidence="1">Uncharacterized protein</fullName>
    </submittedName>
</protein>
<reference evidence="1" key="1">
    <citation type="submission" date="2015-11" db="EMBL/GenBank/DDBJ databases">
        <title>De novo transcriptome assembly of four potential Pierce s Disease insect vectors from Arizona vineyards.</title>
        <authorList>
            <person name="Tassone E.E."/>
        </authorList>
    </citation>
    <scope>NUCLEOTIDE SEQUENCE</scope>
</reference>